<dbReference type="GO" id="GO:0005524">
    <property type="term" value="F:ATP binding"/>
    <property type="evidence" value="ECO:0007669"/>
    <property type="project" value="UniProtKB-KW"/>
</dbReference>
<dbReference type="GO" id="GO:0004673">
    <property type="term" value="F:protein histidine kinase activity"/>
    <property type="evidence" value="ECO:0007669"/>
    <property type="project" value="UniProtKB-EC"/>
</dbReference>
<dbReference type="InterPro" id="IPR035965">
    <property type="entry name" value="PAS-like_dom_sf"/>
</dbReference>
<comment type="caution">
    <text evidence="15">The sequence shown here is derived from an EMBL/GenBank/DDBJ whole genome shotgun (WGS) entry which is preliminary data.</text>
</comment>
<evidence type="ECO:0000313" key="16">
    <source>
        <dbReference type="Proteomes" id="UP000011910"/>
    </source>
</evidence>
<protein>
    <recommendedName>
        <fullName evidence="3">histidine kinase</fullName>
        <ecNumber evidence="3">2.7.13.3</ecNumber>
    </recommendedName>
</protein>
<evidence type="ECO:0000256" key="11">
    <source>
        <dbReference type="SAM" id="Phobius"/>
    </source>
</evidence>
<dbReference type="Pfam" id="PF02518">
    <property type="entry name" value="HATPase_c"/>
    <property type="match status" value="1"/>
</dbReference>
<feature type="transmembrane region" description="Helical" evidence="11">
    <location>
        <begin position="7"/>
        <end position="26"/>
    </location>
</feature>
<evidence type="ECO:0000259" key="12">
    <source>
        <dbReference type="PROSITE" id="PS50109"/>
    </source>
</evidence>
<dbReference type="InterPro" id="IPR005467">
    <property type="entry name" value="His_kinase_dom"/>
</dbReference>
<dbReference type="GO" id="GO:0000160">
    <property type="term" value="P:phosphorelay signal transduction system"/>
    <property type="evidence" value="ECO:0007669"/>
    <property type="project" value="UniProtKB-KW"/>
</dbReference>
<dbReference type="Gene3D" id="3.30.450.20">
    <property type="entry name" value="PAS domain"/>
    <property type="match status" value="1"/>
</dbReference>
<evidence type="ECO:0000256" key="1">
    <source>
        <dbReference type="ARBA" id="ARBA00000085"/>
    </source>
</evidence>
<comment type="catalytic activity">
    <reaction evidence="1">
        <text>ATP + protein L-histidine = ADP + protein N-phospho-L-histidine.</text>
        <dbReference type="EC" id="2.7.13.3"/>
    </reaction>
</comment>
<dbReference type="InterPro" id="IPR003660">
    <property type="entry name" value="HAMP_dom"/>
</dbReference>
<keyword evidence="9" id="KW-0902">Two-component regulatory system</keyword>
<evidence type="ECO:0000256" key="6">
    <source>
        <dbReference type="ARBA" id="ARBA00022741"/>
    </source>
</evidence>
<gene>
    <name evidence="15" type="primary">kinA_3</name>
    <name evidence="15" type="ORF">ADICEAN_04062</name>
</gene>
<keyword evidence="11" id="KW-0472">Membrane</keyword>
<dbReference type="Pfam" id="PF00989">
    <property type="entry name" value="PAS"/>
    <property type="match status" value="1"/>
</dbReference>
<feature type="domain" description="HAMP" evidence="14">
    <location>
        <begin position="52"/>
        <end position="104"/>
    </location>
</feature>
<evidence type="ECO:0000256" key="4">
    <source>
        <dbReference type="ARBA" id="ARBA00022553"/>
    </source>
</evidence>
<dbReference type="EC" id="2.7.13.3" evidence="3"/>
<keyword evidence="10" id="KW-0175">Coiled coil</keyword>
<evidence type="ECO:0000259" key="14">
    <source>
        <dbReference type="PROSITE" id="PS50885"/>
    </source>
</evidence>
<accession>M7N0J8</accession>
<dbReference type="GO" id="GO:0006355">
    <property type="term" value="P:regulation of DNA-templated transcription"/>
    <property type="evidence" value="ECO:0007669"/>
    <property type="project" value="InterPro"/>
</dbReference>
<dbReference type="STRING" id="1279009.ADICEAN_04062"/>
<evidence type="ECO:0000256" key="5">
    <source>
        <dbReference type="ARBA" id="ARBA00022679"/>
    </source>
</evidence>
<dbReference type="SUPFAM" id="SSF55785">
    <property type="entry name" value="PYP-like sensor domain (PAS domain)"/>
    <property type="match status" value="1"/>
</dbReference>
<keyword evidence="6" id="KW-0547">Nucleotide-binding</keyword>
<dbReference type="InterPro" id="IPR013767">
    <property type="entry name" value="PAS_fold"/>
</dbReference>
<keyword evidence="4" id="KW-0597">Phosphoprotein</keyword>
<evidence type="ECO:0000256" key="8">
    <source>
        <dbReference type="ARBA" id="ARBA00022840"/>
    </source>
</evidence>
<dbReference type="InterPro" id="IPR004358">
    <property type="entry name" value="Sig_transdc_His_kin-like_C"/>
</dbReference>
<dbReference type="Proteomes" id="UP000011910">
    <property type="component" value="Unassembled WGS sequence"/>
</dbReference>
<dbReference type="eggNOG" id="COG5000">
    <property type="taxonomic scope" value="Bacteria"/>
</dbReference>
<dbReference type="CDD" id="cd00130">
    <property type="entry name" value="PAS"/>
    <property type="match status" value="1"/>
</dbReference>
<keyword evidence="5 15" id="KW-0808">Transferase</keyword>
<evidence type="ECO:0000256" key="9">
    <source>
        <dbReference type="ARBA" id="ARBA00023012"/>
    </source>
</evidence>
<keyword evidence="8" id="KW-0067">ATP-binding</keyword>
<sequence>MRLPIKYFLYLGVLHSLFFVLSLLLLRDKPLWFLASELAILASLYLAWRMYRAFIVPVQLMASGAESLKQKDFSVQFNRVGQRELDALIEVYNQMIEQLRLERTHLTEQHYLLQKLISASPAGIMLLDLDGHIYSLNGAAERILGQSVAAVQGRSLQELLPPFGWELSELGTDRARVIQASGNRFYRCIKSRFIDRGFERQFIMVEELTEEILRTEKGAYDKVIRMMSHEVNNSIGAVNSILQSVAAHNGMSDDFKDAIGVAVNRNLRLSKFMGNFADVVKIPQPRREPTELQDLLQYMHRFMESQALKGGVSLQLHLPDEPLVVQLDREQLEQVLVNVIKNALEAAGRGGRVDIRLEPAGLRILNTGPGIPPEVQKKLFTPFYSTKPQGQGIGLMLVREILRNHQFPFSLQTLPDGLTEFWIGFNTPLGVNA</sequence>
<dbReference type="PROSITE" id="PS50109">
    <property type="entry name" value="HIS_KIN"/>
    <property type="match status" value="1"/>
</dbReference>
<dbReference type="GO" id="GO:0016020">
    <property type="term" value="C:membrane"/>
    <property type="evidence" value="ECO:0007669"/>
    <property type="project" value="UniProtKB-SubCell"/>
</dbReference>
<name>M7N0J8_9BACT</name>
<dbReference type="CDD" id="cd00075">
    <property type="entry name" value="HATPase"/>
    <property type="match status" value="1"/>
</dbReference>
<dbReference type="OrthoDB" id="1931120at2"/>
<keyword evidence="16" id="KW-1185">Reference proteome</keyword>
<keyword evidence="11" id="KW-1133">Transmembrane helix</keyword>
<feature type="domain" description="Histidine kinase" evidence="12">
    <location>
        <begin position="226"/>
        <end position="429"/>
    </location>
</feature>
<dbReference type="PROSITE" id="PS50112">
    <property type="entry name" value="PAS"/>
    <property type="match status" value="1"/>
</dbReference>
<proteinExistence type="predicted"/>
<dbReference type="PANTHER" id="PTHR43065:SF10">
    <property type="entry name" value="PEROXIDE STRESS-ACTIVATED HISTIDINE KINASE MAK3"/>
    <property type="match status" value="1"/>
</dbReference>
<dbReference type="SMART" id="SM00091">
    <property type="entry name" value="PAS"/>
    <property type="match status" value="1"/>
</dbReference>
<dbReference type="PANTHER" id="PTHR43065">
    <property type="entry name" value="SENSOR HISTIDINE KINASE"/>
    <property type="match status" value="1"/>
</dbReference>
<evidence type="ECO:0000256" key="3">
    <source>
        <dbReference type="ARBA" id="ARBA00012438"/>
    </source>
</evidence>
<dbReference type="Gene3D" id="6.10.340.10">
    <property type="match status" value="1"/>
</dbReference>
<dbReference type="PROSITE" id="PS50885">
    <property type="entry name" value="HAMP"/>
    <property type="match status" value="1"/>
</dbReference>
<dbReference type="PRINTS" id="PR00344">
    <property type="entry name" value="BCTRLSENSOR"/>
</dbReference>
<evidence type="ECO:0000256" key="10">
    <source>
        <dbReference type="SAM" id="Coils"/>
    </source>
</evidence>
<dbReference type="AlphaFoldDB" id="M7N0J8"/>
<dbReference type="RefSeq" id="WP_009197437.1">
    <property type="nucleotide sequence ID" value="NZ_AODQ01000183.1"/>
</dbReference>
<keyword evidence="7 15" id="KW-0418">Kinase</keyword>
<dbReference type="NCBIfam" id="TIGR00229">
    <property type="entry name" value="sensory_box"/>
    <property type="match status" value="1"/>
</dbReference>
<dbReference type="EMBL" id="AODQ01000183">
    <property type="protein sequence ID" value="EMR00817.1"/>
    <property type="molecule type" value="Genomic_DNA"/>
</dbReference>
<comment type="subcellular location">
    <subcellularLocation>
        <location evidence="2">Membrane</location>
    </subcellularLocation>
</comment>
<evidence type="ECO:0000256" key="7">
    <source>
        <dbReference type="ARBA" id="ARBA00022777"/>
    </source>
</evidence>
<dbReference type="SUPFAM" id="SSF55874">
    <property type="entry name" value="ATPase domain of HSP90 chaperone/DNA topoisomerase II/histidine kinase"/>
    <property type="match status" value="1"/>
</dbReference>
<evidence type="ECO:0000256" key="2">
    <source>
        <dbReference type="ARBA" id="ARBA00004370"/>
    </source>
</evidence>
<keyword evidence="11" id="KW-0812">Transmembrane</keyword>
<feature type="domain" description="PAS" evidence="13">
    <location>
        <begin position="109"/>
        <end position="162"/>
    </location>
</feature>
<dbReference type="Gene3D" id="3.30.565.10">
    <property type="entry name" value="Histidine kinase-like ATPase, C-terminal domain"/>
    <property type="match status" value="1"/>
</dbReference>
<reference evidence="15 16" key="1">
    <citation type="journal article" date="2013" name="Genome Announc.">
        <title>Draft Genome Sequence of Cesiribacter andamanensis Strain AMV16T, Isolated from a Soil Sample from a Mud Volcano in the Andaman Islands, India.</title>
        <authorList>
            <person name="Shivaji S."/>
            <person name="Ara S."/>
            <person name="Begum Z."/>
            <person name="Srinivas T.N."/>
            <person name="Singh A."/>
            <person name="Kumar Pinnaka A."/>
        </authorList>
    </citation>
    <scope>NUCLEOTIDE SEQUENCE [LARGE SCALE GENOMIC DNA]</scope>
    <source>
        <strain evidence="15 16">AMV16</strain>
    </source>
</reference>
<evidence type="ECO:0000313" key="15">
    <source>
        <dbReference type="EMBL" id="EMR00817.1"/>
    </source>
</evidence>
<dbReference type="InterPro" id="IPR036890">
    <property type="entry name" value="HATPase_C_sf"/>
</dbReference>
<feature type="coiled-coil region" evidence="10">
    <location>
        <begin position="82"/>
        <end position="109"/>
    </location>
</feature>
<evidence type="ECO:0000259" key="13">
    <source>
        <dbReference type="PROSITE" id="PS50112"/>
    </source>
</evidence>
<organism evidence="15 16">
    <name type="scientific">Cesiribacter andamanensis AMV16</name>
    <dbReference type="NCBI Taxonomy" id="1279009"/>
    <lineage>
        <taxon>Bacteria</taxon>
        <taxon>Pseudomonadati</taxon>
        <taxon>Bacteroidota</taxon>
        <taxon>Cytophagia</taxon>
        <taxon>Cytophagales</taxon>
        <taxon>Cesiribacteraceae</taxon>
        <taxon>Cesiribacter</taxon>
    </lineage>
</organism>
<dbReference type="SMART" id="SM00387">
    <property type="entry name" value="HATPase_c"/>
    <property type="match status" value="1"/>
</dbReference>
<dbReference type="InterPro" id="IPR003594">
    <property type="entry name" value="HATPase_dom"/>
</dbReference>
<dbReference type="InterPro" id="IPR000014">
    <property type="entry name" value="PAS"/>
</dbReference>